<evidence type="ECO:0000256" key="5">
    <source>
        <dbReference type="ARBA" id="ARBA00022737"/>
    </source>
</evidence>
<dbReference type="Gene3D" id="3.40.50.200">
    <property type="entry name" value="Peptidase S8/S53 domain"/>
    <property type="match status" value="1"/>
</dbReference>
<dbReference type="CDD" id="cd02133">
    <property type="entry name" value="PA_C5a_like"/>
    <property type="match status" value="1"/>
</dbReference>
<dbReference type="PROSITE" id="PS00138">
    <property type="entry name" value="SUBTILASE_SER"/>
    <property type="match status" value="1"/>
</dbReference>
<evidence type="ECO:0000259" key="15">
    <source>
        <dbReference type="Pfam" id="PF06280"/>
    </source>
</evidence>
<evidence type="ECO:0000313" key="17">
    <source>
        <dbReference type="Proteomes" id="UP000198619"/>
    </source>
</evidence>
<feature type="domain" description="Inhibitor I9" evidence="14">
    <location>
        <begin position="101"/>
        <end position="163"/>
    </location>
</feature>
<dbReference type="InterPro" id="IPR015500">
    <property type="entry name" value="Peptidase_S8_subtilisin-rel"/>
</dbReference>
<dbReference type="PROSITE" id="PS51892">
    <property type="entry name" value="SUBTILASE"/>
    <property type="match status" value="1"/>
</dbReference>
<dbReference type="Pfam" id="PF02225">
    <property type="entry name" value="PA"/>
    <property type="match status" value="1"/>
</dbReference>
<dbReference type="InterPro" id="IPR037045">
    <property type="entry name" value="S8pro/Inhibitor_I9_sf"/>
</dbReference>
<dbReference type="InterPro" id="IPR003137">
    <property type="entry name" value="PA_domain"/>
</dbReference>
<dbReference type="InterPro" id="IPR000209">
    <property type="entry name" value="Peptidase_S8/S53_dom"/>
</dbReference>
<dbReference type="Pfam" id="PF05922">
    <property type="entry name" value="Inhibitor_I9"/>
    <property type="match status" value="1"/>
</dbReference>
<dbReference type="Pfam" id="PF06280">
    <property type="entry name" value="fn3_5"/>
    <property type="match status" value="1"/>
</dbReference>
<dbReference type="EMBL" id="FOKI01000018">
    <property type="protein sequence ID" value="SFB21910.1"/>
    <property type="molecule type" value="Genomic_DNA"/>
</dbReference>
<feature type="active site" description="Charge relay system" evidence="8 9">
    <location>
        <position position="598"/>
    </location>
</feature>
<dbReference type="InterPro" id="IPR013783">
    <property type="entry name" value="Ig-like_fold"/>
</dbReference>
<dbReference type="InterPro" id="IPR051048">
    <property type="entry name" value="Peptidase_S8/S53_subtilisin"/>
</dbReference>
<reference evidence="16 17" key="1">
    <citation type="submission" date="2016-10" db="EMBL/GenBank/DDBJ databases">
        <authorList>
            <person name="de Groot N.N."/>
        </authorList>
    </citation>
    <scope>NUCLEOTIDE SEQUENCE [LARGE SCALE GENOMIC DNA]</scope>
    <source>
        <strain evidence="16 17">DSM 12271</strain>
    </source>
</reference>
<dbReference type="InterPro" id="IPR036852">
    <property type="entry name" value="Peptidase_S8/S53_dom_sf"/>
</dbReference>
<keyword evidence="6 9" id="KW-0378">Hydrolase</keyword>
<dbReference type="GO" id="GO:0004252">
    <property type="term" value="F:serine-type endopeptidase activity"/>
    <property type="evidence" value="ECO:0007669"/>
    <property type="project" value="UniProtKB-UniRule"/>
</dbReference>
<sequence>MKKGFKTGLAKVVSLTMLSTMALGFSPKSVYAEENLNDLLNAPLSVQAKEQILNQILPMINESKLKVDDTKDQNEVVRAIVEVDGQCATQMVAKGVAPGEEEIREVEESQQPIKENVRGLDEAKILHSYTNVMNGFSVDIKRGEIPKIESMTGVVKVVEAKKYTENMNTAKKLTQAEDVWKDYSLKGEGQVVSIIDTGVDFNNKAFKAPEDKSKLKLNKDSVNEIKSKGALRANKDAETYFSEKVPFGFNYADNNTEIVDKRDSKSPHGCHVAGIVAADGDENEVKENKSIKGVAPEAQLLAMKVFSNGPSGGGAFADSIIAAIDDSVALGADVINMSLGSSAGFQRSDDPEQVAIKRAADAGVMVVVSAGNSSFSTAPEPVAELNDIATVGSPAMGKDAFMISSFENTNSMINKIELRDSNGNKIINSQYAAHQVEIDNLMNKDYEIVECGVGQKSDFEGKDLKDKIALIKRGNNTFIEKIMNAQEAGALGVIVYNKDGDETIMNMATDPNITIPAIFIPNSSGIVIKDSIDKGNKVLLNGDFSSDSIENANTSDYSDFTSWGPGPGLEFKPQIAAPGGHIYSTLNNNEYGDMSGTSMAAPHASGASALLLEGLNKFAPEVKGRDKVELARNIFMNTSSVKEDKNNEGVPVSPRRQGSGLIQIEDAVKNRVTATYNGEASVALKQFDNTVTFKLDLKNFGDKEVKYTLENIGGVLSQDSKNTPKNMITDVKLSKDEASIGFDKNTVTIAPNGTESVNVTLNVGSKLSKDRFLEGYVNLKSDDKNIPSLVVPFMGFYGDWAKESVTTNSIWDKELHPFLEVLKNKGEDITTLQNLAVSVNKNKQTIIGQGKEENGRVELDPNTIAISPNEDNSCDNLMPGIYLMRNVKKVQGEILNEKGEIIRNLGEVKDYNKKIFNASSGSGKMVDVLKDLAWDGTIYNSSTGKTEVVPEGQYTYKVSMYVDYDDAKAQTIEIPVKIDLKAPEVKISSYEKIGDDEYKVYFNAKDELSGIDPNGKFPVLINGEINLDATNEVPKYDEQKKSYYKVVKGLKDNCLNEITIAAFDNAMNLGGSTTVIKLGEVDPAVIAFDDKDFEKGSKEINSKNLTVTGKVSRRIKSLEINGKEAEFGAPDVNGNVSFVSYLDLEEGVNTVNIKAVDLDGTVIINQGTKVNCDATKPEIQIESPKIEDGKIYAYGQSTIVLKGKISDNISGYMFYSNGTLIKDNTFNGPADPSVNTYEFELKYDNVKNGDKITLKVEDQLKNVNEIVLTVVK</sequence>
<dbReference type="InterPro" id="IPR010259">
    <property type="entry name" value="S8pro/Inhibitor_I9"/>
</dbReference>
<evidence type="ECO:0000256" key="9">
    <source>
        <dbReference type="PROSITE-ProRule" id="PRU01240"/>
    </source>
</evidence>
<evidence type="ECO:0000256" key="11">
    <source>
        <dbReference type="SAM" id="SignalP"/>
    </source>
</evidence>
<dbReference type="PROSITE" id="PS00136">
    <property type="entry name" value="SUBTILASE_ASP"/>
    <property type="match status" value="1"/>
</dbReference>
<dbReference type="InterPro" id="IPR010435">
    <property type="entry name" value="C5a/SBT2-like_Fn3"/>
</dbReference>
<evidence type="ECO:0000259" key="12">
    <source>
        <dbReference type="Pfam" id="PF00082"/>
    </source>
</evidence>
<keyword evidence="5" id="KW-0677">Repeat</keyword>
<evidence type="ECO:0000313" key="16">
    <source>
        <dbReference type="EMBL" id="SFB21910.1"/>
    </source>
</evidence>
<feature type="chain" id="PRO_5011509424" evidence="11">
    <location>
        <begin position="33"/>
        <end position="1272"/>
    </location>
</feature>
<evidence type="ECO:0000256" key="8">
    <source>
        <dbReference type="PIRSR" id="PIRSR615500-1"/>
    </source>
</evidence>
<dbReference type="GO" id="GO:0016020">
    <property type="term" value="C:membrane"/>
    <property type="evidence" value="ECO:0007669"/>
    <property type="project" value="InterPro"/>
</dbReference>
<dbReference type="SUPFAM" id="SSF52743">
    <property type="entry name" value="Subtilisin-like"/>
    <property type="match status" value="1"/>
</dbReference>
<dbReference type="Proteomes" id="UP000198619">
    <property type="component" value="Unassembled WGS sequence"/>
</dbReference>
<dbReference type="Gene3D" id="2.60.40.1710">
    <property type="entry name" value="Subtilisin-like superfamily"/>
    <property type="match status" value="1"/>
</dbReference>
<keyword evidence="17" id="KW-1185">Reference proteome</keyword>
<feature type="domain" description="PA" evidence="13">
    <location>
        <begin position="447"/>
        <end position="525"/>
    </location>
</feature>
<evidence type="ECO:0000256" key="1">
    <source>
        <dbReference type="ARBA" id="ARBA00011073"/>
    </source>
</evidence>
<dbReference type="STRING" id="84698.SAMN04488528_101848"/>
<dbReference type="CDD" id="cd07475">
    <property type="entry name" value="Peptidases_S8_C5a_Peptidase"/>
    <property type="match status" value="1"/>
</dbReference>
<feature type="domain" description="C5a peptidase/Subtilisin-like protease SBT2-like Fn3-like" evidence="15">
    <location>
        <begin position="682"/>
        <end position="794"/>
    </location>
</feature>
<protein>
    <submittedName>
        <fullName evidence="16">Lactocepin</fullName>
    </submittedName>
</protein>
<feature type="signal peptide" evidence="11">
    <location>
        <begin position="1"/>
        <end position="32"/>
    </location>
</feature>
<evidence type="ECO:0000256" key="6">
    <source>
        <dbReference type="ARBA" id="ARBA00022801"/>
    </source>
</evidence>
<keyword evidence="2" id="KW-0964">Secreted</keyword>
<comment type="similarity">
    <text evidence="1 9 10">Belongs to the peptidase S8 family.</text>
</comment>
<evidence type="ECO:0000256" key="4">
    <source>
        <dbReference type="ARBA" id="ARBA00022729"/>
    </source>
</evidence>
<dbReference type="InterPro" id="IPR023828">
    <property type="entry name" value="Peptidase_S8_Ser-AS"/>
</dbReference>
<evidence type="ECO:0000256" key="10">
    <source>
        <dbReference type="RuleBase" id="RU003355"/>
    </source>
</evidence>
<gene>
    <name evidence="16" type="ORF">SAMN04488528_101848</name>
</gene>
<evidence type="ECO:0000259" key="14">
    <source>
        <dbReference type="Pfam" id="PF05922"/>
    </source>
</evidence>
<proteinExistence type="inferred from homology"/>
<keyword evidence="7 9" id="KW-0720">Serine protease</keyword>
<dbReference type="InterPro" id="IPR034216">
    <property type="entry name" value="C5a_Peptidase"/>
</dbReference>
<dbReference type="AlphaFoldDB" id="A0A1I0ZBG6"/>
<evidence type="ECO:0000256" key="2">
    <source>
        <dbReference type="ARBA" id="ARBA00022525"/>
    </source>
</evidence>
<dbReference type="InterPro" id="IPR046450">
    <property type="entry name" value="PA_dom_sf"/>
</dbReference>
<keyword evidence="4 11" id="KW-0732">Signal</keyword>
<dbReference type="InterPro" id="IPR023827">
    <property type="entry name" value="Peptidase_S8_Asp-AS"/>
</dbReference>
<dbReference type="SUPFAM" id="SSF52025">
    <property type="entry name" value="PA domain"/>
    <property type="match status" value="1"/>
</dbReference>
<dbReference type="Gene3D" id="3.30.70.80">
    <property type="entry name" value="Peptidase S8 propeptide/proteinase inhibitor I9"/>
    <property type="match status" value="1"/>
</dbReference>
<dbReference type="Pfam" id="PF00082">
    <property type="entry name" value="Peptidase_S8"/>
    <property type="match status" value="1"/>
</dbReference>
<dbReference type="Gene3D" id="3.50.30.30">
    <property type="match status" value="1"/>
</dbReference>
<evidence type="ECO:0000256" key="7">
    <source>
        <dbReference type="ARBA" id="ARBA00022825"/>
    </source>
</evidence>
<dbReference type="PANTHER" id="PTHR43399:SF4">
    <property type="entry name" value="CELL WALL-ASSOCIATED PROTEASE"/>
    <property type="match status" value="1"/>
</dbReference>
<dbReference type="GO" id="GO:0006508">
    <property type="term" value="P:proteolysis"/>
    <property type="evidence" value="ECO:0007669"/>
    <property type="project" value="UniProtKB-KW"/>
</dbReference>
<feature type="active site" description="Charge relay system" evidence="8 9">
    <location>
        <position position="268"/>
    </location>
</feature>
<dbReference type="PRINTS" id="PR00723">
    <property type="entry name" value="SUBTILISIN"/>
</dbReference>
<evidence type="ECO:0000259" key="13">
    <source>
        <dbReference type="Pfam" id="PF02225"/>
    </source>
</evidence>
<feature type="active site" description="Charge relay system" evidence="8 9">
    <location>
        <position position="196"/>
    </location>
</feature>
<dbReference type="RefSeq" id="WP_090041708.1">
    <property type="nucleotide sequence ID" value="NZ_FOKI01000018.1"/>
</dbReference>
<feature type="domain" description="Peptidase S8/S53" evidence="12">
    <location>
        <begin position="187"/>
        <end position="660"/>
    </location>
</feature>
<dbReference type="PANTHER" id="PTHR43399">
    <property type="entry name" value="SUBTILISIN-RELATED"/>
    <property type="match status" value="1"/>
</dbReference>
<name>A0A1I0ZBG6_9CLOT</name>
<accession>A0A1I0ZBG6</accession>
<organism evidence="16 17">
    <name type="scientific">Clostridium frigidicarnis</name>
    <dbReference type="NCBI Taxonomy" id="84698"/>
    <lineage>
        <taxon>Bacteria</taxon>
        <taxon>Bacillati</taxon>
        <taxon>Bacillota</taxon>
        <taxon>Clostridia</taxon>
        <taxon>Eubacteriales</taxon>
        <taxon>Clostridiaceae</taxon>
        <taxon>Clostridium</taxon>
    </lineage>
</organism>
<evidence type="ECO:0000256" key="3">
    <source>
        <dbReference type="ARBA" id="ARBA00022670"/>
    </source>
</evidence>
<dbReference type="Gene3D" id="2.60.40.10">
    <property type="entry name" value="Immunoglobulins"/>
    <property type="match status" value="1"/>
</dbReference>
<dbReference type="OrthoDB" id="9762689at2"/>
<keyword evidence="3 9" id="KW-0645">Protease</keyword>